<dbReference type="AlphaFoldDB" id="A0A0F9G5Q7"/>
<sequence length="446" mass="52648">VNDHIKKIQKFSSLITKIRDNNIINNVIKTLVLKNPGKYNAYDIKNWLLLTDTSTRNQLKRIFTETEYQKYVRTQTHVTIDTIKKIAKKRGGKCHTENIKNAKSKLHLECAEGHHFTPTYNSVVYLKSWCPECNIYVSETICRKFFEKIFKKPFPKSYPDWLINENGNKMELDGYNKDLRLAFEYQGIQHRKKAFGKTVEDLHKIQRKDALKLKLSSEKGVILFQIPDDKIIPYNKMQEFIEKEYKRRTRKTLKNIPRYDYQEFIIYENEHAQKFRVYVEIKGGILMTPYFSAKKKLTIKCKKGHQWTTTPDSIYKDNWCPECAGNMKGTTEYFQKIGKEFNCELISEYINAKKPLWFRCPEGHKFKKSPYWLKKANKNIKILCPDCKMDIYAKRFHDFVRNKGGHLLTPYKGRAKPIKIKCKNNHVRETTPAAVYQGSSCQACKK</sequence>
<proteinExistence type="predicted"/>
<evidence type="ECO:0008006" key="2">
    <source>
        <dbReference type="Google" id="ProtNLM"/>
    </source>
</evidence>
<name>A0A0F9G5Q7_9ZZZZ</name>
<reference evidence="1" key="1">
    <citation type="journal article" date="2015" name="Nature">
        <title>Complex archaea that bridge the gap between prokaryotes and eukaryotes.</title>
        <authorList>
            <person name="Spang A."/>
            <person name="Saw J.H."/>
            <person name="Jorgensen S.L."/>
            <person name="Zaremba-Niedzwiedzka K."/>
            <person name="Martijn J."/>
            <person name="Lind A.E."/>
            <person name="van Eijk R."/>
            <person name="Schleper C."/>
            <person name="Guy L."/>
            <person name="Ettema T.J."/>
        </authorList>
    </citation>
    <scope>NUCLEOTIDE SEQUENCE</scope>
</reference>
<gene>
    <name evidence="1" type="ORF">LCGC14_1868520</name>
</gene>
<feature type="non-terminal residue" evidence="1">
    <location>
        <position position="1"/>
    </location>
</feature>
<evidence type="ECO:0000313" key="1">
    <source>
        <dbReference type="EMBL" id="KKL94053.1"/>
    </source>
</evidence>
<accession>A0A0F9G5Q7</accession>
<protein>
    <recommendedName>
        <fullName evidence="2">Zinc-ribbon domain-containing protein</fullName>
    </recommendedName>
</protein>
<organism evidence="1">
    <name type="scientific">marine sediment metagenome</name>
    <dbReference type="NCBI Taxonomy" id="412755"/>
    <lineage>
        <taxon>unclassified sequences</taxon>
        <taxon>metagenomes</taxon>
        <taxon>ecological metagenomes</taxon>
    </lineage>
</organism>
<comment type="caution">
    <text evidence="1">The sequence shown here is derived from an EMBL/GenBank/DDBJ whole genome shotgun (WGS) entry which is preliminary data.</text>
</comment>
<dbReference type="EMBL" id="LAZR01019028">
    <property type="protein sequence ID" value="KKL94053.1"/>
    <property type="molecule type" value="Genomic_DNA"/>
</dbReference>